<dbReference type="AlphaFoldDB" id="A0A1I5I9U6"/>
<evidence type="ECO:0000313" key="4">
    <source>
        <dbReference type="Proteomes" id="UP000199398"/>
    </source>
</evidence>
<keyword evidence="1" id="KW-0472">Membrane</keyword>
<keyword evidence="1" id="KW-1133">Transmembrane helix</keyword>
<evidence type="ECO:0000313" key="2">
    <source>
        <dbReference type="EMBL" id="RKT85582.1"/>
    </source>
</evidence>
<protein>
    <submittedName>
        <fullName evidence="3">Uncharacterized protein</fullName>
    </submittedName>
</protein>
<proteinExistence type="predicted"/>
<accession>A0A1I5I9U6</accession>
<organism evidence="3 4">
    <name type="scientific">Saccharopolyspora antimicrobica</name>
    <dbReference type="NCBI Taxonomy" id="455193"/>
    <lineage>
        <taxon>Bacteria</taxon>
        <taxon>Bacillati</taxon>
        <taxon>Actinomycetota</taxon>
        <taxon>Actinomycetes</taxon>
        <taxon>Pseudonocardiales</taxon>
        <taxon>Pseudonocardiaceae</taxon>
        <taxon>Saccharopolyspora</taxon>
    </lineage>
</organism>
<name>A0A1I5I9U6_9PSEU</name>
<evidence type="ECO:0000256" key="1">
    <source>
        <dbReference type="SAM" id="Phobius"/>
    </source>
</evidence>
<reference evidence="2 5" key="2">
    <citation type="submission" date="2018-10" db="EMBL/GenBank/DDBJ databases">
        <title>Sequencing the genomes of 1000 actinobacteria strains.</title>
        <authorList>
            <person name="Klenk H.-P."/>
        </authorList>
    </citation>
    <scope>NUCLEOTIDE SEQUENCE [LARGE SCALE GENOMIC DNA]</scope>
    <source>
        <strain evidence="2 5">DSM 45119</strain>
    </source>
</reference>
<dbReference type="STRING" id="455193.SAMN05421805_11817"/>
<dbReference type="RefSeq" id="WP_170210275.1">
    <property type="nucleotide sequence ID" value="NZ_FOUP01000018.1"/>
</dbReference>
<sequence length="57" mass="6169">MGSFSAALVVMAVVVLGSAVVSGLVIVADEVRMRRKARPEVANDDWQEAVHDVVFRD</sequence>
<evidence type="ECO:0000313" key="5">
    <source>
        <dbReference type="Proteomes" id="UP000270697"/>
    </source>
</evidence>
<keyword evidence="1" id="KW-0812">Transmembrane</keyword>
<reference evidence="3 4" key="1">
    <citation type="submission" date="2016-10" db="EMBL/GenBank/DDBJ databases">
        <authorList>
            <person name="de Groot N.N."/>
        </authorList>
    </citation>
    <scope>NUCLEOTIDE SEQUENCE [LARGE SCALE GENOMIC DNA]</scope>
    <source>
        <strain evidence="3 4">CPCC 201259</strain>
    </source>
</reference>
<dbReference type="Proteomes" id="UP000199398">
    <property type="component" value="Unassembled WGS sequence"/>
</dbReference>
<keyword evidence="5" id="KW-1185">Reference proteome</keyword>
<dbReference type="Proteomes" id="UP000270697">
    <property type="component" value="Unassembled WGS sequence"/>
</dbReference>
<evidence type="ECO:0000313" key="3">
    <source>
        <dbReference type="EMBL" id="SFO57354.1"/>
    </source>
</evidence>
<dbReference type="EMBL" id="RBXX01000002">
    <property type="protein sequence ID" value="RKT85582.1"/>
    <property type="molecule type" value="Genomic_DNA"/>
</dbReference>
<dbReference type="EMBL" id="FOUP01000018">
    <property type="protein sequence ID" value="SFO57354.1"/>
    <property type="molecule type" value="Genomic_DNA"/>
</dbReference>
<feature type="transmembrane region" description="Helical" evidence="1">
    <location>
        <begin position="6"/>
        <end position="28"/>
    </location>
</feature>
<gene>
    <name evidence="2" type="ORF">ATL45_3929</name>
    <name evidence="3" type="ORF">SAMN05421805_11817</name>
</gene>